<comment type="caution">
    <text evidence="2">The sequence shown here is derived from an EMBL/GenBank/DDBJ whole genome shotgun (WGS) entry which is preliminary data.</text>
</comment>
<evidence type="ECO:0000313" key="2">
    <source>
        <dbReference type="EMBL" id="KAF7186645.1"/>
    </source>
</evidence>
<dbReference type="Proteomes" id="UP000660729">
    <property type="component" value="Unassembled WGS sequence"/>
</dbReference>
<reference evidence="2" key="1">
    <citation type="submission" date="2020-04" db="EMBL/GenBank/DDBJ databases">
        <title>Draft genome resource of the tomato pathogen Pseudocercospora fuligena.</title>
        <authorList>
            <person name="Zaccaron A."/>
        </authorList>
    </citation>
    <scope>NUCLEOTIDE SEQUENCE</scope>
    <source>
        <strain evidence="2">PF001</strain>
    </source>
</reference>
<gene>
    <name evidence="2" type="ORF">HII31_12054</name>
</gene>
<evidence type="ECO:0000256" key="1">
    <source>
        <dbReference type="SAM" id="SignalP"/>
    </source>
</evidence>
<organism evidence="2 3">
    <name type="scientific">Pseudocercospora fuligena</name>
    <dbReference type="NCBI Taxonomy" id="685502"/>
    <lineage>
        <taxon>Eukaryota</taxon>
        <taxon>Fungi</taxon>
        <taxon>Dikarya</taxon>
        <taxon>Ascomycota</taxon>
        <taxon>Pezizomycotina</taxon>
        <taxon>Dothideomycetes</taxon>
        <taxon>Dothideomycetidae</taxon>
        <taxon>Mycosphaerellales</taxon>
        <taxon>Mycosphaerellaceae</taxon>
        <taxon>Pseudocercospora</taxon>
    </lineage>
</organism>
<dbReference type="InterPro" id="IPR036514">
    <property type="entry name" value="SGNH_hydro_sf"/>
</dbReference>
<dbReference type="GO" id="GO:0016788">
    <property type="term" value="F:hydrolase activity, acting on ester bonds"/>
    <property type="evidence" value="ECO:0007669"/>
    <property type="project" value="InterPro"/>
</dbReference>
<dbReference type="PANTHER" id="PTHR37981">
    <property type="entry name" value="LIPASE 2"/>
    <property type="match status" value="1"/>
</dbReference>
<dbReference type="GO" id="GO:0006629">
    <property type="term" value="P:lipid metabolic process"/>
    <property type="evidence" value="ECO:0007669"/>
    <property type="project" value="TreeGrafter"/>
</dbReference>
<evidence type="ECO:0000313" key="3">
    <source>
        <dbReference type="Proteomes" id="UP000660729"/>
    </source>
</evidence>
<dbReference type="Pfam" id="PF18647">
    <property type="entry name" value="Fungal_lectin_2"/>
    <property type="match status" value="1"/>
</dbReference>
<dbReference type="Gene3D" id="3.40.50.1110">
    <property type="entry name" value="SGNH hydrolase"/>
    <property type="match status" value="1"/>
</dbReference>
<dbReference type="SUPFAM" id="SSF52266">
    <property type="entry name" value="SGNH hydrolase"/>
    <property type="match status" value="1"/>
</dbReference>
<proteinExistence type="predicted"/>
<dbReference type="PANTHER" id="PTHR37981:SF1">
    <property type="entry name" value="SGNH HYDROLASE-TYPE ESTERASE DOMAIN-CONTAINING PROTEIN"/>
    <property type="match status" value="1"/>
</dbReference>
<feature type="signal peptide" evidence="1">
    <location>
        <begin position="1"/>
        <end position="18"/>
    </location>
</feature>
<dbReference type="AlphaFoldDB" id="A0A8H6R7C0"/>
<sequence length="839" mass="92131">MACMAILGLFLIFIGVQADECTLPDPEDLSNFRKGAAVGDSYAAGIGAGNRLDWGCHRYDASFSNLVMLQLGTDPGAFEWSFLACSGARIADVKAQTTALSNDQEFILLSAGGNDADLVGILNSCVYSFYAGIYLPNCEQMLEKAATTIQSSNFAAEIDDLIAGMKLKLALGGHIYYVGYAKFFDITDDTCDSVSWHVWWNLPFVQLYLTQARRQAMNDLVDLMNTALRNAVAKAGSQVHFIDYDKYVDLAGGRYCLPKADESSYESANRYNLFFYKMKTLDQPWIEWEDDWPHDELKRRQSSGADPDAVLPVNNTLNALYGALIQEAIETSDGAAIIQDENASIDLDQQVDDYEDADELATAVPTRRALSGRYIHRRGDAYFNDTAVGTQVHLGDKSTANLTNIDRSVLGTVLANNTHVLLANGHAVEKSSISRLLVSDTTARVFHPTQGGHALIANLILYQMTADRAMSLGVDYPQEFVNGTGDAIPEPFNPTCNLDSSNTWTSRDAMTQAVSDFCSDPSLLRGTANTLNSINAWAETLDYVNISVTWAQDGNISQHSCLSWLGVATDGCNVPDPADTSAENNKHGGSIEYESPDVNATFSIEPLVLRQIWNGGQATIGQQCNGPDTLFYLDQPTLQANIQSYCKESAAQPPFNHVGLADAGATFWMTSNDGTPSRVDLITEWPAEGPRSFEIFEEECQYYMSVINNGCSIPDPNESLNWKHGGTMTDYNGIKYTINPTWLRPDPPTKPVGHCRVGWHGHYYDWEIWGAGFANGDWGSTLLAELQRCGNVKEWTFSYYDKPASDGTEWHASGTIPFPTWNHCIARAISLAGGFDSNC</sequence>
<keyword evidence="1" id="KW-0732">Signal</keyword>
<keyword evidence="3" id="KW-1185">Reference proteome</keyword>
<feature type="chain" id="PRO_5034931127" evidence="1">
    <location>
        <begin position="19"/>
        <end position="839"/>
    </location>
</feature>
<protein>
    <submittedName>
        <fullName evidence="2">Lipase 1</fullName>
    </submittedName>
</protein>
<dbReference type="InterPro" id="IPR037460">
    <property type="entry name" value="SEST-like"/>
</dbReference>
<name>A0A8H6R7C0_9PEZI</name>
<dbReference type="OrthoDB" id="21678at2759"/>
<accession>A0A8H6R7C0</accession>
<dbReference type="CDD" id="cd01823">
    <property type="entry name" value="SEST_like"/>
    <property type="match status" value="1"/>
</dbReference>
<dbReference type="EMBL" id="JABCIY010000249">
    <property type="protein sequence ID" value="KAF7186645.1"/>
    <property type="molecule type" value="Genomic_DNA"/>
</dbReference>